<evidence type="ECO:0008006" key="3">
    <source>
        <dbReference type="Google" id="ProtNLM"/>
    </source>
</evidence>
<evidence type="ECO:0000313" key="1">
    <source>
        <dbReference type="EMBL" id="KFM68516.1"/>
    </source>
</evidence>
<dbReference type="EMBL" id="KK116698">
    <property type="protein sequence ID" value="KFM68516.1"/>
    <property type="molecule type" value="Genomic_DNA"/>
</dbReference>
<feature type="non-terminal residue" evidence="1">
    <location>
        <position position="57"/>
    </location>
</feature>
<evidence type="ECO:0000313" key="2">
    <source>
        <dbReference type="Proteomes" id="UP000054359"/>
    </source>
</evidence>
<dbReference type="AlphaFoldDB" id="A0A087TTS7"/>
<proteinExistence type="predicted"/>
<dbReference type="InterPro" id="IPR011029">
    <property type="entry name" value="DEATH-like_dom_sf"/>
</dbReference>
<dbReference type="SUPFAM" id="SSF47986">
    <property type="entry name" value="DEATH domain"/>
    <property type="match status" value="1"/>
</dbReference>
<dbReference type="Proteomes" id="UP000054359">
    <property type="component" value="Unassembled WGS sequence"/>
</dbReference>
<accession>A0A087TTS7</accession>
<sequence length="57" mass="6699">MNTEDNKNVIERNQSVDSWKEKELCHLLDTNLNWRKLGEVLGMDEGMLQNMQKCCSQ</sequence>
<keyword evidence="2" id="KW-1185">Reference proteome</keyword>
<organism evidence="1 2">
    <name type="scientific">Stegodyphus mimosarum</name>
    <name type="common">African social velvet spider</name>
    <dbReference type="NCBI Taxonomy" id="407821"/>
    <lineage>
        <taxon>Eukaryota</taxon>
        <taxon>Metazoa</taxon>
        <taxon>Ecdysozoa</taxon>
        <taxon>Arthropoda</taxon>
        <taxon>Chelicerata</taxon>
        <taxon>Arachnida</taxon>
        <taxon>Araneae</taxon>
        <taxon>Araneomorphae</taxon>
        <taxon>Entelegynae</taxon>
        <taxon>Eresoidea</taxon>
        <taxon>Eresidae</taxon>
        <taxon>Stegodyphus</taxon>
    </lineage>
</organism>
<gene>
    <name evidence="1" type="ORF">X975_01593</name>
</gene>
<reference evidence="1 2" key="1">
    <citation type="submission" date="2013-11" db="EMBL/GenBank/DDBJ databases">
        <title>Genome sequencing of Stegodyphus mimosarum.</title>
        <authorList>
            <person name="Bechsgaard J."/>
        </authorList>
    </citation>
    <scope>NUCLEOTIDE SEQUENCE [LARGE SCALE GENOMIC DNA]</scope>
</reference>
<name>A0A087TTS7_STEMI</name>
<protein>
    <recommendedName>
        <fullName evidence="3">Death domain-containing protein</fullName>
    </recommendedName>
</protein>